<feature type="domain" description="PBP" evidence="3">
    <location>
        <begin position="20"/>
        <end position="310"/>
    </location>
</feature>
<evidence type="ECO:0000259" key="3">
    <source>
        <dbReference type="Pfam" id="PF12849"/>
    </source>
</evidence>
<gene>
    <name evidence="4" type="ORF">FHP88_13405</name>
</gene>
<dbReference type="PANTHER" id="PTHR30570">
    <property type="entry name" value="PERIPLASMIC PHOSPHATE BINDING COMPONENT OF PHOSPHATE ABC TRANSPORTER"/>
    <property type="match status" value="1"/>
</dbReference>
<evidence type="ECO:0000313" key="5">
    <source>
        <dbReference type="Proteomes" id="UP000316649"/>
    </source>
</evidence>
<feature type="chain" id="PRO_5022090724" evidence="2">
    <location>
        <begin position="22"/>
        <end position="348"/>
    </location>
</feature>
<dbReference type="AlphaFoldDB" id="A0A558DZ32"/>
<evidence type="ECO:0000256" key="1">
    <source>
        <dbReference type="ARBA" id="ARBA00022729"/>
    </source>
</evidence>
<dbReference type="Proteomes" id="UP000316649">
    <property type="component" value="Unassembled WGS sequence"/>
</dbReference>
<evidence type="ECO:0000256" key="2">
    <source>
        <dbReference type="SAM" id="SignalP"/>
    </source>
</evidence>
<dbReference type="Gene3D" id="3.40.190.10">
    <property type="entry name" value="Periplasmic binding protein-like II"/>
    <property type="match status" value="2"/>
</dbReference>
<keyword evidence="5" id="KW-1185">Reference proteome</keyword>
<evidence type="ECO:0000313" key="4">
    <source>
        <dbReference type="EMBL" id="TVO71963.1"/>
    </source>
</evidence>
<keyword evidence="1 2" id="KW-0732">Signal</keyword>
<dbReference type="PANTHER" id="PTHR30570:SF1">
    <property type="entry name" value="PHOSPHATE-BINDING PROTEIN PSTS"/>
    <property type="match status" value="1"/>
</dbReference>
<name>A0A558DZ32_9GAMM</name>
<dbReference type="InterPro" id="IPR024370">
    <property type="entry name" value="PBP_domain"/>
</dbReference>
<reference evidence="4 5" key="1">
    <citation type="submission" date="2019-07" db="EMBL/GenBank/DDBJ databases">
        <title>The pathways for chlorine oxyanion respiration interact through the shared metabolite chlorate.</title>
        <authorList>
            <person name="Barnum T.P."/>
            <person name="Cheng Y."/>
            <person name="Hill K.A."/>
            <person name="Lucas L.N."/>
            <person name="Carlson H.K."/>
            <person name="Coates J.D."/>
        </authorList>
    </citation>
    <scope>NUCLEOTIDE SEQUENCE [LARGE SCALE GENOMIC DNA]</scope>
    <source>
        <strain evidence="4 5">BK-1</strain>
    </source>
</reference>
<proteinExistence type="predicted"/>
<dbReference type="SUPFAM" id="SSF53850">
    <property type="entry name" value="Periplasmic binding protein-like II"/>
    <property type="match status" value="1"/>
</dbReference>
<organism evidence="4 5">
    <name type="scientific">Sedimenticola selenatireducens</name>
    <dbReference type="NCBI Taxonomy" id="191960"/>
    <lineage>
        <taxon>Bacteria</taxon>
        <taxon>Pseudomonadati</taxon>
        <taxon>Pseudomonadota</taxon>
        <taxon>Gammaproteobacteria</taxon>
        <taxon>Chromatiales</taxon>
        <taxon>Sedimenticolaceae</taxon>
        <taxon>Sedimenticola</taxon>
    </lineage>
</organism>
<dbReference type="InterPro" id="IPR050811">
    <property type="entry name" value="Phosphate_ABC_transporter"/>
</dbReference>
<dbReference type="RefSeq" id="WP_144359674.1">
    <property type="nucleotide sequence ID" value="NZ_VMNH01000018.1"/>
</dbReference>
<comment type="caution">
    <text evidence="4">The sequence shown here is derived from an EMBL/GenBank/DDBJ whole genome shotgun (WGS) entry which is preliminary data.</text>
</comment>
<dbReference type="CDD" id="cd13654">
    <property type="entry name" value="PBP2_phosphate_like_2"/>
    <property type="match status" value="1"/>
</dbReference>
<dbReference type="Pfam" id="PF12849">
    <property type="entry name" value="PBP_like_2"/>
    <property type="match status" value="1"/>
</dbReference>
<accession>A0A558DZ32</accession>
<feature type="signal peptide" evidence="2">
    <location>
        <begin position="1"/>
        <end position="21"/>
    </location>
</feature>
<protein>
    <submittedName>
        <fullName evidence="4">PstS family phosphate ABC transporter substrate-binding protein</fullName>
    </submittedName>
</protein>
<dbReference type="EMBL" id="VMNH01000018">
    <property type="protein sequence ID" value="TVO71963.1"/>
    <property type="molecule type" value="Genomic_DNA"/>
</dbReference>
<sequence>MKNRIVLAAALTAAAVSTVNAASRDYISVVGSSTVYPFATVVAENFGKTTAFKTPKIESTGSGGGLKLFCAGVGVEHPDITNASRRIKSSEVEKCASNGVMDIVEVKVGYDGIVMANAKSAEQIKLTRRDVFLALAKQVPNPKGGEDLVENPYKTWKQVNAALPDMDIEVLGPPPTSGTRDAFVELAMEGGCKTFDFIKAMKKKDKKAYKGICHTIREDGAFIEAGENDNLIVQKLESNPKAIGIFGFSFLDQNSDKVQGSSVDGIAPTFEAIADGSYPVSRPLYFYVKKAHVGKIPGIQEYLAEFTSDKAWGDEGYLVDKGMIPMPNQERNQFAADVKGLNVLKLTK</sequence>
<dbReference type="OrthoDB" id="9765713at2"/>